<proteinExistence type="predicted"/>
<dbReference type="Gene3D" id="3.30.559.10">
    <property type="entry name" value="Chloramphenicol acetyltransferase-like domain"/>
    <property type="match status" value="2"/>
</dbReference>
<dbReference type="STRING" id="229535.A0A0M8P5W5"/>
<sequence length="387" mass="43051">MMLTPDQERQLSTTLAYKIEVQPTDPSHLSKLPMLNIKQHAQCISPHNVNMNTPALSSDDLFNSDYIPLPFCIPASEPQPLLRLQANVMTDGIVLCLSFHHFAVDGLGISSIMQALSECCRNPDAPPERLSTYPESEVRSRTKIFQSKNESHLAMYDGYGSYTWKAAPSSDLGAPVSGRFCLDAEKIRQLRETCNATMYAGDYQAHRINSSSPEYDASWQGFSNNEVVTALIWLCGIRARSHATSLESNRPSLADRNSSLLFPVDVRGILDIPRAYIGNAVVTLTSTYNFKDTELHDVDPLICHPVTSDLHGFSPRDITILTNLALSVQKSLQSVNLNYVQDVISHIMASKDWHLPVKPGDLSVSSLRRIQVYDMDFGPYLGTPCEF</sequence>
<dbReference type="Pfam" id="PF02458">
    <property type="entry name" value="Transferase"/>
    <property type="match status" value="1"/>
</dbReference>
<keyword evidence="1" id="KW-0808">Transferase</keyword>
<gene>
    <name evidence="2" type="ORF">ACN38_g7170</name>
</gene>
<dbReference type="GO" id="GO:0016747">
    <property type="term" value="F:acyltransferase activity, transferring groups other than amino-acyl groups"/>
    <property type="evidence" value="ECO:0007669"/>
    <property type="project" value="TreeGrafter"/>
</dbReference>
<organism evidence="2 3">
    <name type="scientific">Penicillium nordicum</name>
    <dbReference type="NCBI Taxonomy" id="229535"/>
    <lineage>
        <taxon>Eukaryota</taxon>
        <taxon>Fungi</taxon>
        <taxon>Dikarya</taxon>
        <taxon>Ascomycota</taxon>
        <taxon>Pezizomycotina</taxon>
        <taxon>Eurotiomycetes</taxon>
        <taxon>Eurotiomycetidae</taxon>
        <taxon>Eurotiales</taxon>
        <taxon>Aspergillaceae</taxon>
        <taxon>Penicillium</taxon>
    </lineage>
</organism>
<dbReference type="InterPro" id="IPR023213">
    <property type="entry name" value="CAT-like_dom_sf"/>
</dbReference>
<evidence type="ECO:0000313" key="2">
    <source>
        <dbReference type="EMBL" id="KOS41934.1"/>
    </source>
</evidence>
<dbReference type="Proteomes" id="UP000037696">
    <property type="component" value="Unassembled WGS sequence"/>
</dbReference>
<dbReference type="PANTHER" id="PTHR31642">
    <property type="entry name" value="TRICHOTHECENE 3-O-ACETYLTRANSFERASE"/>
    <property type="match status" value="1"/>
</dbReference>
<protein>
    <recommendedName>
        <fullName evidence="4">Condensation domain-containing protein</fullName>
    </recommendedName>
</protein>
<reference evidence="2 3" key="1">
    <citation type="submission" date="2015-08" db="EMBL/GenBank/DDBJ databases">
        <title>Genome sequencing of Penicillium nordicum.</title>
        <authorList>
            <person name="Nguyen H.D."/>
            <person name="Seifert K.A."/>
        </authorList>
    </citation>
    <scope>NUCLEOTIDE SEQUENCE [LARGE SCALE GENOMIC DNA]</scope>
    <source>
        <strain evidence="2 3">DAOMC 185683</strain>
    </source>
</reference>
<dbReference type="EMBL" id="LHQQ01000118">
    <property type="protein sequence ID" value="KOS41934.1"/>
    <property type="molecule type" value="Genomic_DNA"/>
</dbReference>
<evidence type="ECO:0008006" key="4">
    <source>
        <dbReference type="Google" id="ProtNLM"/>
    </source>
</evidence>
<dbReference type="PANTHER" id="PTHR31642:SF310">
    <property type="entry name" value="FATTY ALCOHOL:CAFFEOYL-COA ACYLTRANSFERASE"/>
    <property type="match status" value="1"/>
</dbReference>
<name>A0A0M8P5W5_9EURO</name>
<keyword evidence="3" id="KW-1185">Reference proteome</keyword>
<comment type="caution">
    <text evidence="2">The sequence shown here is derived from an EMBL/GenBank/DDBJ whole genome shotgun (WGS) entry which is preliminary data.</text>
</comment>
<dbReference type="InterPro" id="IPR050317">
    <property type="entry name" value="Plant_Fungal_Acyltransferase"/>
</dbReference>
<evidence type="ECO:0000313" key="3">
    <source>
        <dbReference type="Proteomes" id="UP000037696"/>
    </source>
</evidence>
<accession>A0A0M8P5W5</accession>
<dbReference type="SUPFAM" id="SSF52777">
    <property type="entry name" value="CoA-dependent acyltransferases"/>
    <property type="match status" value="1"/>
</dbReference>
<dbReference type="AlphaFoldDB" id="A0A0M8P5W5"/>
<evidence type="ECO:0000256" key="1">
    <source>
        <dbReference type="ARBA" id="ARBA00022679"/>
    </source>
</evidence>
<dbReference type="OrthoDB" id="1862401at2759"/>